<feature type="region of interest" description="Disordered" evidence="1">
    <location>
        <begin position="41"/>
        <end position="82"/>
    </location>
</feature>
<evidence type="ECO:0000256" key="1">
    <source>
        <dbReference type="SAM" id="MobiDB-lite"/>
    </source>
</evidence>
<evidence type="ECO:0000313" key="2">
    <source>
        <dbReference type="EMBL" id="KAG5594930.1"/>
    </source>
</evidence>
<feature type="compositionally biased region" description="Basic and acidic residues" evidence="1">
    <location>
        <begin position="51"/>
        <end position="74"/>
    </location>
</feature>
<accession>A0A9J5Y4L6</accession>
<protein>
    <submittedName>
        <fullName evidence="2">Uncharacterized protein</fullName>
    </submittedName>
</protein>
<dbReference type="EMBL" id="JACXVP010000007">
    <property type="protein sequence ID" value="KAG5594930.1"/>
    <property type="molecule type" value="Genomic_DNA"/>
</dbReference>
<reference evidence="2 3" key="1">
    <citation type="submission" date="2020-09" db="EMBL/GenBank/DDBJ databases">
        <title>De no assembly of potato wild relative species, Solanum commersonii.</title>
        <authorList>
            <person name="Cho K."/>
        </authorList>
    </citation>
    <scope>NUCLEOTIDE SEQUENCE [LARGE SCALE GENOMIC DNA]</scope>
    <source>
        <strain evidence="2">LZ3.2</strain>
        <tissue evidence="2">Leaf</tissue>
    </source>
</reference>
<evidence type="ECO:0000313" key="3">
    <source>
        <dbReference type="Proteomes" id="UP000824120"/>
    </source>
</evidence>
<proteinExistence type="predicted"/>
<sequence>MALVEVDYEGRIPIESISALEFSQGLAVTGSKIKSNWHGAIEPHAHHHNHAVNDEPNKGMKEEPEKDPREPTKEMEEDSEEY</sequence>
<keyword evidence="3" id="KW-1185">Reference proteome</keyword>
<dbReference type="AlphaFoldDB" id="A0A9J5Y4L6"/>
<organism evidence="2 3">
    <name type="scientific">Solanum commersonii</name>
    <name type="common">Commerson's wild potato</name>
    <name type="synonym">Commerson's nightshade</name>
    <dbReference type="NCBI Taxonomy" id="4109"/>
    <lineage>
        <taxon>Eukaryota</taxon>
        <taxon>Viridiplantae</taxon>
        <taxon>Streptophyta</taxon>
        <taxon>Embryophyta</taxon>
        <taxon>Tracheophyta</taxon>
        <taxon>Spermatophyta</taxon>
        <taxon>Magnoliopsida</taxon>
        <taxon>eudicotyledons</taxon>
        <taxon>Gunneridae</taxon>
        <taxon>Pentapetalae</taxon>
        <taxon>asterids</taxon>
        <taxon>lamiids</taxon>
        <taxon>Solanales</taxon>
        <taxon>Solanaceae</taxon>
        <taxon>Solanoideae</taxon>
        <taxon>Solaneae</taxon>
        <taxon>Solanum</taxon>
    </lineage>
</organism>
<name>A0A9J5Y4L6_SOLCO</name>
<comment type="caution">
    <text evidence="2">The sequence shown here is derived from an EMBL/GenBank/DDBJ whole genome shotgun (WGS) entry which is preliminary data.</text>
</comment>
<gene>
    <name evidence="2" type="ORF">H5410_036162</name>
</gene>
<dbReference type="Proteomes" id="UP000824120">
    <property type="component" value="Chromosome 7"/>
</dbReference>